<comment type="caution">
    <text evidence="1">The sequence shown here is derived from an EMBL/GenBank/DDBJ whole genome shotgun (WGS) entry which is preliminary data.</text>
</comment>
<dbReference type="EMBL" id="PYMM01000001">
    <property type="protein sequence ID" value="PSU18756.1"/>
    <property type="molecule type" value="Genomic_DNA"/>
</dbReference>
<evidence type="ECO:0000313" key="1">
    <source>
        <dbReference type="EMBL" id="PSU18756.1"/>
    </source>
</evidence>
<sequence>MLSFNVTAAEHKSNCLDDDSYQIYSSNKDLIAKINLRDGAGYAEYLANIPSDVSSQMAYLCVPKNRITTLFSQENGVMATATWPAKSYPYLLNFEDFAGTHSLGIRFFDGFGYKQWDAENSEDTSIGDKFLYHSPLSGKVEIYQARHNGLYSYFPTTTKQNVDWVFIGNLEPQYENVTTNVVRLRLGEK</sequence>
<name>A0ABD6X7N8_PHODM</name>
<dbReference type="Gene3D" id="3.30.160.280">
    <property type="match status" value="1"/>
</dbReference>
<dbReference type="AlphaFoldDB" id="A0ABD6X7N8"/>
<accession>A0ABD6X7N8</accession>
<evidence type="ECO:0000313" key="2">
    <source>
        <dbReference type="Proteomes" id="UP000241404"/>
    </source>
</evidence>
<protein>
    <submittedName>
        <fullName evidence="1">Uncharacterized protein</fullName>
    </submittedName>
</protein>
<organism evidence="1 2">
    <name type="scientific">Photobacterium damselae</name>
    <dbReference type="NCBI Taxonomy" id="38293"/>
    <lineage>
        <taxon>Bacteria</taxon>
        <taxon>Pseudomonadati</taxon>
        <taxon>Pseudomonadota</taxon>
        <taxon>Gammaproteobacteria</taxon>
        <taxon>Vibrionales</taxon>
        <taxon>Vibrionaceae</taxon>
        <taxon>Photobacterium</taxon>
    </lineage>
</organism>
<proteinExistence type="predicted"/>
<dbReference type="Proteomes" id="UP000241404">
    <property type="component" value="Unassembled WGS sequence"/>
</dbReference>
<gene>
    <name evidence="1" type="ORF">CTM90_01895</name>
</gene>
<reference evidence="1 2" key="1">
    <citation type="submission" date="2018-03" db="EMBL/GenBank/DDBJ databases">
        <title>Whole genome sequencing of Histamine producing bacteria.</title>
        <authorList>
            <person name="Butler K."/>
        </authorList>
    </citation>
    <scope>NUCLEOTIDE SEQUENCE [LARGE SCALE GENOMIC DNA]</scope>
    <source>
        <strain evidence="1 2">BT-6</strain>
    </source>
</reference>